<dbReference type="InterPro" id="IPR036852">
    <property type="entry name" value="Peptidase_S8/S53_dom_sf"/>
</dbReference>
<dbReference type="PANTHER" id="PTHR43806">
    <property type="entry name" value="PEPTIDASE S8"/>
    <property type="match status" value="1"/>
</dbReference>
<evidence type="ECO:0000256" key="4">
    <source>
        <dbReference type="ARBA" id="ARBA00022825"/>
    </source>
</evidence>
<evidence type="ECO:0000313" key="7">
    <source>
        <dbReference type="EMBL" id="WDA60527.1"/>
    </source>
</evidence>
<reference evidence="7 8" key="1">
    <citation type="submission" date="2022-12" db="EMBL/GenBank/DDBJ databases">
        <title>Genome Sequence of Deinococcus aquaticus Type Strain PB314.</title>
        <authorList>
            <person name="Albert C."/>
            <person name="Hill J."/>
            <person name="Boren L."/>
            <person name="Scholz-Ng S."/>
            <person name="Fatema N."/>
            <person name="Grosso R."/>
            <person name="Soboslay E."/>
            <person name="Tuohy J."/>
        </authorList>
    </citation>
    <scope>NUCLEOTIDE SEQUENCE [LARGE SCALE GENOMIC DNA]</scope>
    <source>
        <strain evidence="7 8">PB-314</strain>
        <plasmid evidence="7 8">pDATS02</plasmid>
    </source>
</reference>
<dbReference type="InterPro" id="IPR000209">
    <property type="entry name" value="Peptidase_S8/S53_dom"/>
</dbReference>
<evidence type="ECO:0000256" key="2">
    <source>
        <dbReference type="ARBA" id="ARBA00022670"/>
    </source>
</evidence>
<dbReference type="Proteomes" id="UP001217044">
    <property type="component" value="Plasmid pDATS02"/>
</dbReference>
<geneLocation type="plasmid" evidence="7 8">
    <name>pDATS02</name>
</geneLocation>
<proteinExistence type="inferred from homology"/>
<organism evidence="7 8">
    <name type="scientific">Deinococcus aquaticus</name>
    <dbReference type="NCBI Taxonomy" id="328692"/>
    <lineage>
        <taxon>Bacteria</taxon>
        <taxon>Thermotogati</taxon>
        <taxon>Deinococcota</taxon>
        <taxon>Deinococci</taxon>
        <taxon>Deinococcales</taxon>
        <taxon>Deinococcaceae</taxon>
        <taxon>Deinococcus</taxon>
    </lineage>
</organism>
<keyword evidence="4 5" id="KW-0720">Serine protease</keyword>
<feature type="active site" description="Charge relay system" evidence="5">
    <location>
        <position position="247"/>
    </location>
</feature>
<keyword evidence="2 5" id="KW-0645">Protease</keyword>
<dbReference type="Pfam" id="PF00082">
    <property type="entry name" value="Peptidase_S8"/>
    <property type="match status" value="1"/>
</dbReference>
<evidence type="ECO:0000256" key="3">
    <source>
        <dbReference type="ARBA" id="ARBA00022801"/>
    </source>
</evidence>
<dbReference type="PROSITE" id="PS00138">
    <property type="entry name" value="SUBTILASE_SER"/>
    <property type="match status" value="1"/>
</dbReference>
<dbReference type="EMBL" id="CP115167">
    <property type="protein sequence ID" value="WDA60527.1"/>
    <property type="molecule type" value="Genomic_DNA"/>
</dbReference>
<keyword evidence="7" id="KW-0614">Plasmid</keyword>
<keyword evidence="3 5" id="KW-0378">Hydrolase</keyword>
<dbReference type="SUPFAM" id="SSF52743">
    <property type="entry name" value="Subtilisin-like"/>
    <property type="match status" value="1"/>
</dbReference>
<evidence type="ECO:0000256" key="1">
    <source>
        <dbReference type="ARBA" id="ARBA00011073"/>
    </source>
</evidence>
<dbReference type="Gene3D" id="3.40.50.200">
    <property type="entry name" value="Peptidase S8/S53 domain"/>
    <property type="match status" value="1"/>
</dbReference>
<evidence type="ECO:0000259" key="6">
    <source>
        <dbReference type="Pfam" id="PF00082"/>
    </source>
</evidence>
<comment type="similarity">
    <text evidence="1 5">Belongs to the peptidase S8 family.</text>
</comment>
<feature type="domain" description="Peptidase S8/S53" evidence="6">
    <location>
        <begin position="46"/>
        <end position="282"/>
    </location>
</feature>
<dbReference type="InterPro" id="IPR050131">
    <property type="entry name" value="Peptidase_S8_subtilisin-like"/>
</dbReference>
<evidence type="ECO:0000256" key="5">
    <source>
        <dbReference type="PROSITE-ProRule" id="PRU01240"/>
    </source>
</evidence>
<sequence>MKRRCWMLGLSLMVGLGVGTGYHAEVNWPLRQVRMPHPSPHAAVMMVAVLDSGIGIQPALGGRRLPGHDFTSRGLSPSIPDWHGTAVAGVVHSVDPQAALLDVRVLGVHGQSSLGAAIRGLRWAVGLPVSGVPRNVRPARVITASFSLADVPRTGCDPAMQRAVDEVLRAGSVIVASAGNMDAPAARNTPAGCRGVLAVAATDQRGVRASYSNWGAAVALAAPGGSHKEGVDVLNVGTGERESMGTSFAAPLVAGAASLLLSAQPGLSPQEVCRILQRTARPFAGGRCDPDPRRGCGAGVLDITAALQAGTGVSHGP</sequence>
<protein>
    <submittedName>
        <fullName evidence="7">S8 family serine peptidase</fullName>
    </submittedName>
</protein>
<name>A0ABY7V5Q1_9DEIO</name>
<dbReference type="PROSITE" id="PS51892">
    <property type="entry name" value="SUBTILASE"/>
    <property type="match status" value="1"/>
</dbReference>
<dbReference type="InterPro" id="IPR023828">
    <property type="entry name" value="Peptidase_S8_Ser-AS"/>
</dbReference>
<keyword evidence="8" id="KW-1185">Reference proteome</keyword>
<dbReference type="RefSeq" id="WP_273991299.1">
    <property type="nucleotide sequence ID" value="NZ_BAABQT010000016.1"/>
</dbReference>
<feature type="active site" description="Charge relay system" evidence="5">
    <location>
        <position position="51"/>
    </location>
</feature>
<dbReference type="InterPro" id="IPR015500">
    <property type="entry name" value="Peptidase_S8_subtilisin-rel"/>
</dbReference>
<evidence type="ECO:0000313" key="8">
    <source>
        <dbReference type="Proteomes" id="UP001217044"/>
    </source>
</evidence>
<gene>
    <name evidence="7" type="ORF">M8445_17465</name>
</gene>
<dbReference type="PRINTS" id="PR00723">
    <property type="entry name" value="SUBTILISIN"/>
</dbReference>
<dbReference type="PANTHER" id="PTHR43806:SF11">
    <property type="entry name" value="CEREVISIN-RELATED"/>
    <property type="match status" value="1"/>
</dbReference>
<feature type="active site" description="Charge relay system" evidence="5">
    <location>
        <position position="83"/>
    </location>
</feature>
<accession>A0ABY7V5Q1</accession>